<evidence type="ECO:0000256" key="2">
    <source>
        <dbReference type="ARBA" id="ARBA00022723"/>
    </source>
</evidence>
<evidence type="ECO:0000259" key="4">
    <source>
        <dbReference type="Pfam" id="PF00557"/>
    </source>
</evidence>
<keyword evidence="8" id="KW-1185">Reference proteome</keyword>
<dbReference type="InterPro" id="IPR033740">
    <property type="entry name" value="Pept_M24B"/>
</dbReference>
<name>A0ABS0S9F3_9HYPH</name>
<feature type="domain" description="Peptidase M24 C-terminal" evidence="6">
    <location>
        <begin position="543"/>
        <end position="602"/>
    </location>
</feature>
<evidence type="ECO:0000313" key="8">
    <source>
        <dbReference type="Proteomes" id="UP000601789"/>
    </source>
</evidence>
<evidence type="ECO:0000313" key="7">
    <source>
        <dbReference type="EMBL" id="MBI1619127.1"/>
    </source>
</evidence>
<dbReference type="Gene3D" id="3.40.350.10">
    <property type="entry name" value="Creatinase/prolidase N-terminal domain"/>
    <property type="match status" value="2"/>
</dbReference>
<feature type="domain" description="Peptidase M24" evidence="4">
    <location>
        <begin position="317"/>
        <end position="532"/>
    </location>
</feature>
<accession>A0ABS0S9F3</accession>
<keyword evidence="3" id="KW-0378">Hydrolase</keyword>
<dbReference type="SUPFAM" id="SSF53092">
    <property type="entry name" value="Creatinase/prolidase N-terminal domain"/>
    <property type="match status" value="1"/>
</dbReference>
<dbReference type="InterPro" id="IPR029149">
    <property type="entry name" value="Creatin/AminoP/Spt16_N"/>
</dbReference>
<dbReference type="InterPro" id="IPR050422">
    <property type="entry name" value="X-Pro_aminopeptidase_P"/>
</dbReference>
<dbReference type="GO" id="GO:0004177">
    <property type="term" value="F:aminopeptidase activity"/>
    <property type="evidence" value="ECO:0007669"/>
    <property type="project" value="UniProtKB-KW"/>
</dbReference>
<dbReference type="Gene3D" id="3.90.230.10">
    <property type="entry name" value="Creatinase/methionine aminopeptidase superfamily"/>
    <property type="match status" value="1"/>
</dbReference>
<evidence type="ECO:0000259" key="6">
    <source>
        <dbReference type="Pfam" id="PF16188"/>
    </source>
</evidence>
<dbReference type="InterPro" id="IPR000994">
    <property type="entry name" value="Pept_M24"/>
</dbReference>
<keyword evidence="7" id="KW-0031">Aminopeptidase</keyword>
<keyword evidence="7" id="KW-0645">Protease</keyword>
<proteinExistence type="inferred from homology"/>
<dbReference type="InterPro" id="IPR032416">
    <property type="entry name" value="Peptidase_M24_C"/>
</dbReference>
<sequence>MFQSFDVRTDPAQGIERVALLRARLQEMKVDGFLVPRADEHQGEYVAACSERLQWLTGFTGSAGAALILRDRAILFVDGRYTLQVRAQVDGGTFQIESLVENPPVRWLEANGRDLKIAFDPWLHTIAEVRAYEAAGIDLHPTRNLVDEIWTDRPAAPLGKVEIQPHGFSGVLAKDKIAALSETLAKQDATHAVLTDPASIAWAFNIRGSDVAHTPLALGFAILCANERPKLFISREKLTIETDAYLTQLADVLDPSALEDGLARIAALGGRISLDPALAAEQLQMIIEENGGTVLDLPDPARLPRATKNQAELDGSRAAHRRDGAAVTRFLFWLDQQQPGSIDEIKAVQALEQFRVMVGEETQMKLRDISFDTISGAGPNGAIIHYRVTTDTNRVLGDGELFLIDSGGQYQDGTTDITRTIAVGEPTREMCERYTLVLKGLIGVSTLRFPRGTRGMDIDPIARQALWSAGLEYAHGTGHGVGSFLAVHEGPQRIAKTGTGKLLPGMIISNEPGYYKEGAYGIRLENLIVVQEATDIPGGDMQMHSFETLTLAPFDRRLIRPELLSGAELAWLNSYHARVVQEIGPMLDDEALAWLEKAAAPISALG</sequence>
<dbReference type="RefSeq" id="WP_198473188.1">
    <property type="nucleotide sequence ID" value="NZ_JADGMQ010000001.1"/>
</dbReference>
<dbReference type="InterPro" id="IPR000587">
    <property type="entry name" value="Creatinase_N"/>
</dbReference>
<dbReference type="PANTHER" id="PTHR43763:SF6">
    <property type="entry name" value="XAA-PRO AMINOPEPTIDASE 1"/>
    <property type="match status" value="1"/>
</dbReference>
<organism evidence="7 8">
    <name type="scientific">Aquamicrobium zhengzhouense</name>
    <dbReference type="NCBI Taxonomy" id="2781738"/>
    <lineage>
        <taxon>Bacteria</taxon>
        <taxon>Pseudomonadati</taxon>
        <taxon>Pseudomonadota</taxon>
        <taxon>Alphaproteobacteria</taxon>
        <taxon>Hyphomicrobiales</taxon>
        <taxon>Phyllobacteriaceae</taxon>
        <taxon>Aquamicrobium</taxon>
    </lineage>
</organism>
<dbReference type="Pfam" id="PF16189">
    <property type="entry name" value="Creatinase_N_2"/>
    <property type="match status" value="1"/>
</dbReference>
<dbReference type="PANTHER" id="PTHR43763">
    <property type="entry name" value="XAA-PRO AMINOPEPTIDASE 1"/>
    <property type="match status" value="1"/>
</dbReference>
<dbReference type="Pfam" id="PF01321">
    <property type="entry name" value="Creatinase_N"/>
    <property type="match status" value="1"/>
</dbReference>
<protein>
    <submittedName>
        <fullName evidence="7">Aminopeptidase P family protein</fullName>
    </submittedName>
</protein>
<evidence type="ECO:0000259" key="5">
    <source>
        <dbReference type="Pfam" id="PF01321"/>
    </source>
</evidence>
<evidence type="ECO:0000256" key="3">
    <source>
        <dbReference type="ARBA" id="ARBA00022801"/>
    </source>
</evidence>
<dbReference type="InterPro" id="IPR036005">
    <property type="entry name" value="Creatinase/aminopeptidase-like"/>
</dbReference>
<reference evidence="7 8" key="1">
    <citation type="submission" date="2020-10" db="EMBL/GenBank/DDBJ databases">
        <title>Aquamicrobium zhengzhouensis sp. nov., a exopolysaccharide producing bacterium isolated from farmland soil.</title>
        <authorList>
            <person name="Wang X."/>
        </authorList>
    </citation>
    <scope>NUCLEOTIDE SEQUENCE [LARGE SCALE GENOMIC DNA]</scope>
    <source>
        <strain evidence="8">cd-1</strain>
    </source>
</reference>
<dbReference type="Proteomes" id="UP000601789">
    <property type="component" value="Unassembled WGS sequence"/>
</dbReference>
<evidence type="ECO:0000256" key="1">
    <source>
        <dbReference type="ARBA" id="ARBA00008766"/>
    </source>
</evidence>
<dbReference type="SUPFAM" id="SSF55920">
    <property type="entry name" value="Creatinase/aminopeptidase"/>
    <property type="match status" value="1"/>
</dbReference>
<comment type="caution">
    <text evidence="7">The sequence shown here is derived from an EMBL/GenBank/DDBJ whole genome shotgun (WGS) entry which is preliminary data.</text>
</comment>
<dbReference type="EMBL" id="JADGMQ010000001">
    <property type="protein sequence ID" value="MBI1619127.1"/>
    <property type="molecule type" value="Genomic_DNA"/>
</dbReference>
<comment type="similarity">
    <text evidence="1">Belongs to the peptidase M24B family.</text>
</comment>
<dbReference type="Pfam" id="PF00557">
    <property type="entry name" value="Peptidase_M24"/>
    <property type="match status" value="1"/>
</dbReference>
<keyword evidence="2" id="KW-0479">Metal-binding</keyword>
<feature type="domain" description="Creatinase N-terminal" evidence="5">
    <location>
        <begin position="17"/>
        <end position="148"/>
    </location>
</feature>
<gene>
    <name evidence="7" type="ORF">IOD40_00405</name>
</gene>
<dbReference type="CDD" id="cd01085">
    <property type="entry name" value="APP"/>
    <property type="match status" value="1"/>
</dbReference>
<dbReference type="Pfam" id="PF16188">
    <property type="entry name" value="Peptidase_M24_C"/>
    <property type="match status" value="1"/>
</dbReference>